<reference evidence="2" key="1">
    <citation type="submission" date="2019-12" db="UniProtKB">
        <authorList>
            <consortium name="WormBaseParasite"/>
        </authorList>
    </citation>
    <scope>IDENTIFICATION</scope>
</reference>
<proteinExistence type="predicted"/>
<keyword evidence="1" id="KW-1185">Reference proteome</keyword>
<dbReference type="AlphaFoldDB" id="A0A5S6Q9M0"/>
<accession>A0A5S6Q9M0</accession>
<dbReference type="Proteomes" id="UP000046395">
    <property type="component" value="Unassembled WGS sequence"/>
</dbReference>
<sequence length="167" mass="18732">MRKLAAEVVSMEMVKIDGDGLTVELDEALFSRRKCNVGRLLPQQWVFGLCRETQEVFAIRVKDRSSATLIELIKKHVHPWVHPPYGEPLDEFTVKNGVPLDEFTVKNGVPLDEFTVKNGVPLDEFTVKNGVPLDEFTVKNGVPLDEFTVKNGVPLDEFTVKNGVPLD</sequence>
<name>A0A5S6Q9M0_TRIMR</name>
<evidence type="ECO:0000313" key="1">
    <source>
        <dbReference type="Proteomes" id="UP000046395"/>
    </source>
</evidence>
<evidence type="ECO:0000313" key="2">
    <source>
        <dbReference type="WBParaSite" id="TMUE_1000003888.1"/>
    </source>
</evidence>
<organism evidence="1 2">
    <name type="scientific">Trichuris muris</name>
    <name type="common">Mouse whipworm</name>
    <dbReference type="NCBI Taxonomy" id="70415"/>
    <lineage>
        <taxon>Eukaryota</taxon>
        <taxon>Metazoa</taxon>
        <taxon>Ecdysozoa</taxon>
        <taxon>Nematoda</taxon>
        <taxon>Enoplea</taxon>
        <taxon>Dorylaimia</taxon>
        <taxon>Trichinellida</taxon>
        <taxon>Trichuridae</taxon>
        <taxon>Trichuris</taxon>
    </lineage>
</organism>
<dbReference type="WBParaSite" id="TMUE_1000003888.1">
    <property type="protein sequence ID" value="TMUE_1000003888.1"/>
    <property type="gene ID" value="WBGene00298810"/>
</dbReference>
<protein>
    <submittedName>
        <fullName evidence="2">Uncharacterized protein</fullName>
    </submittedName>
</protein>